<dbReference type="OrthoDB" id="9813383at2"/>
<sequence>MKFHPPLIGVTTSIHSTTNDYCLRHEYITAIRLAGGLPMLIPPGEPNLNSILEWVDGILFTGGGDLDPKTYNGVEHPTIYNVNRERDRFELSLAKFALESDIPILGICRGLEILVVASGGKLVPHLPDEVGEKIMHRQAQSCPAEHNVHILPGTHLAQIMGVGETNVVSWHHQAASDIPNGWRLAATAADGVIEALEHEEHPWAFAIQWHPEISLNDTRQQRIFRTFVHSAQQRQMMLSQKAS</sequence>
<dbReference type="Gene3D" id="3.40.50.880">
    <property type="match status" value="1"/>
</dbReference>
<dbReference type="GO" id="GO:0033969">
    <property type="term" value="F:gamma-glutamyl-gamma-aminobutyrate hydrolase activity"/>
    <property type="evidence" value="ECO:0007669"/>
    <property type="project" value="TreeGrafter"/>
</dbReference>
<dbReference type="SUPFAM" id="SSF52317">
    <property type="entry name" value="Class I glutamine amidotransferase-like"/>
    <property type="match status" value="1"/>
</dbReference>
<dbReference type="CDD" id="cd01745">
    <property type="entry name" value="GATase1_2"/>
    <property type="match status" value="1"/>
</dbReference>
<dbReference type="EMBL" id="MRCE01000014">
    <property type="protein sequence ID" value="OKH36790.1"/>
    <property type="molecule type" value="Genomic_DNA"/>
</dbReference>
<dbReference type="RefSeq" id="WP_073594366.1">
    <property type="nucleotide sequence ID" value="NZ_MRCE01000014.1"/>
</dbReference>
<accession>A0A1U7IHZ6</accession>
<evidence type="ECO:0000313" key="2">
    <source>
        <dbReference type="Proteomes" id="UP000185860"/>
    </source>
</evidence>
<gene>
    <name evidence="1" type="ORF">NIES2119_15300</name>
</gene>
<dbReference type="Proteomes" id="UP000185860">
    <property type="component" value="Unassembled WGS sequence"/>
</dbReference>
<dbReference type="InterPro" id="IPR044668">
    <property type="entry name" value="PuuD-like"/>
</dbReference>
<protein>
    <submittedName>
        <fullName evidence="1">Peptidase C26</fullName>
    </submittedName>
</protein>
<proteinExistence type="predicted"/>
<dbReference type="STRING" id="454136.NIES2119_15300"/>
<dbReference type="PROSITE" id="PS51273">
    <property type="entry name" value="GATASE_TYPE_1"/>
    <property type="match status" value="1"/>
</dbReference>
<dbReference type="InterPro" id="IPR011697">
    <property type="entry name" value="Peptidase_C26"/>
</dbReference>
<dbReference type="PANTHER" id="PTHR43235">
    <property type="entry name" value="GLUTAMINE AMIDOTRANSFERASE PB2B2.05-RELATED"/>
    <property type="match status" value="1"/>
</dbReference>
<dbReference type="PANTHER" id="PTHR43235:SF1">
    <property type="entry name" value="GLUTAMINE AMIDOTRANSFERASE PB2B2.05-RELATED"/>
    <property type="match status" value="1"/>
</dbReference>
<comment type="caution">
    <text evidence="1">The sequence shown here is derived from an EMBL/GenBank/DDBJ whole genome shotgun (WGS) entry which is preliminary data.</text>
</comment>
<dbReference type="InterPro" id="IPR029062">
    <property type="entry name" value="Class_I_gatase-like"/>
</dbReference>
<name>A0A1U7IHZ6_9CYAN</name>
<dbReference type="AlphaFoldDB" id="A0A1U7IHZ6"/>
<evidence type="ECO:0000313" key="1">
    <source>
        <dbReference type="EMBL" id="OKH36790.1"/>
    </source>
</evidence>
<reference evidence="1 2" key="1">
    <citation type="submission" date="2016-11" db="EMBL/GenBank/DDBJ databases">
        <title>Draft Genome Sequences of Nine Cyanobacterial Strains from Diverse Habitats.</title>
        <authorList>
            <person name="Zhu T."/>
            <person name="Hou S."/>
            <person name="Lu X."/>
            <person name="Hess W.R."/>
        </authorList>
    </citation>
    <scope>NUCLEOTIDE SEQUENCE [LARGE SCALE GENOMIC DNA]</scope>
    <source>
        <strain evidence="1 2">IAM M-71</strain>
    </source>
</reference>
<dbReference type="Pfam" id="PF07722">
    <property type="entry name" value="Peptidase_C26"/>
    <property type="match status" value="1"/>
</dbReference>
<dbReference type="GO" id="GO:0006598">
    <property type="term" value="P:polyamine catabolic process"/>
    <property type="evidence" value="ECO:0007669"/>
    <property type="project" value="TreeGrafter"/>
</dbReference>
<dbReference type="GO" id="GO:0005829">
    <property type="term" value="C:cytosol"/>
    <property type="evidence" value="ECO:0007669"/>
    <property type="project" value="TreeGrafter"/>
</dbReference>
<organism evidence="1 2">
    <name type="scientific">[Phormidium ambiguum] IAM M-71</name>
    <dbReference type="NCBI Taxonomy" id="454136"/>
    <lineage>
        <taxon>Bacteria</taxon>
        <taxon>Bacillati</taxon>
        <taxon>Cyanobacteriota</taxon>
        <taxon>Cyanophyceae</taxon>
        <taxon>Oscillatoriophycideae</taxon>
        <taxon>Aerosakkonematales</taxon>
        <taxon>Aerosakkonemataceae</taxon>
        <taxon>Floridanema</taxon>
    </lineage>
</organism>